<protein>
    <recommendedName>
        <fullName evidence="4">Cytochrome c domain-containing protein</fullName>
    </recommendedName>
</protein>
<name>A0ABV7J766_9GAMM</name>
<feature type="signal peptide" evidence="1">
    <location>
        <begin position="1"/>
        <end position="23"/>
    </location>
</feature>
<keyword evidence="1" id="KW-0732">Signal</keyword>
<dbReference type="RefSeq" id="WP_157892819.1">
    <property type="nucleotide sequence ID" value="NZ_JBHRTS010000003.1"/>
</dbReference>
<evidence type="ECO:0000256" key="1">
    <source>
        <dbReference type="SAM" id="SignalP"/>
    </source>
</evidence>
<dbReference type="EMBL" id="JBHRTS010000003">
    <property type="protein sequence ID" value="MFC3193794.1"/>
    <property type="molecule type" value="Genomic_DNA"/>
</dbReference>
<organism evidence="2 3">
    <name type="scientific">Marinicella sediminis</name>
    <dbReference type="NCBI Taxonomy" id="1792834"/>
    <lineage>
        <taxon>Bacteria</taxon>
        <taxon>Pseudomonadati</taxon>
        <taxon>Pseudomonadota</taxon>
        <taxon>Gammaproteobacteria</taxon>
        <taxon>Lysobacterales</taxon>
        <taxon>Marinicellaceae</taxon>
        <taxon>Marinicella</taxon>
    </lineage>
</organism>
<evidence type="ECO:0008006" key="4">
    <source>
        <dbReference type="Google" id="ProtNLM"/>
    </source>
</evidence>
<reference evidence="3" key="1">
    <citation type="journal article" date="2019" name="Int. J. Syst. Evol. Microbiol.">
        <title>The Global Catalogue of Microorganisms (GCM) 10K type strain sequencing project: providing services to taxonomists for standard genome sequencing and annotation.</title>
        <authorList>
            <consortium name="The Broad Institute Genomics Platform"/>
            <consortium name="The Broad Institute Genome Sequencing Center for Infectious Disease"/>
            <person name="Wu L."/>
            <person name="Ma J."/>
        </authorList>
    </citation>
    <scope>NUCLEOTIDE SEQUENCE [LARGE SCALE GENOMIC DNA]</scope>
    <source>
        <strain evidence="3">KCTC 42953</strain>
    </source>
</reference>
<accession>A0ABV7J766</accession>
<sequence length="461" mass="51888">MKNKRHTLLSMAALLALPGLGMADDHKHKPMPRDFSGFPDFGYMVSMSDYEANYSDHPVFRLKTDFPSKKPHKRQLPEVLKIDFTKDWAAYMDSIKNYCFAGNLPKWNPHTNKQRDWYHIPWLHPSSDTFPPNGGTEGFNGLIKEAPVGPYQLHNTQTNDYQVYAITLINEYAGYTMGKMWKDKNNPDPRATDKRFGGGFPEGTVFCKLLFADVQPDDHSVPYLENPVQWQGYITESWNSPNREVRQLRLLQMDIMVRDTRADEWMGWVLGTFAYNGELNGRNCAGQEDDMACRFNNLVPLGLTWGDDPDVRDNIINTYPYTETKTNPNIKQSVINPSPDLPPQHLGWGMRLNGPADLNTSSCMSCHSASEYPAYTALVPPNATVTSGFAPPPGAGDDAWMEYFQNVPAATPADPRAYSTDFSLQVAMSLQNFADAKKNSEGGYWAIEFGTVAKPVSRSPE</sequence>
<gene>
    <name evidence="2" type="ORF">ACFODZ_06035</name>
</gene>
<evidence type="ECO:0000313" key="2">
    <source>
        <dbReference type="EMBL" id="MFC3193794.1"/>
    </source>
</evidence>
<feature type="chain" id="PRO_5047106204" description="Cytochrome c domain-containing protein" evidence="1">
    <location>
        <begin position="24"/>
        <end position="461"/>
    </location>
</feature>
<comment type="caution">
    <text evidence="2">The sequence shown here is derived from an EMBL/GenBank/DDBJ whole genome shotgun (WGS) entry which is preliminary data.</text>
</comment>
<evidence type="ECO:0000313" key="3">
    <source>
        <dbReference type="Proteomes" id="UP001595533"/>
    </source>
</evidence>
<proteinExistence type="predicted"/>
<dbReference type="Proteomes" id="UP001595533">
    <property type="component" value="Unassembled WGS sequence"/>
</dbReference>
<keyword evidence="3" id="KW-1185">Reference proteome</keyword>